<dbReference type="Proteomes" id="UP000534186">
    <property type="component" value="Unassembled WGS sequence"/>
</dbReference>
<evidence type="ECO:0000259" key="2">
    <source>
        <dbReference type="PROSITE" id="PS50943"/>
    </source>
</evidence>
<dbReference type="PROSITE" id="PS50943">
    <property type="entry name" value="HTH_CROC1"/>
    <property type="match status" value="1"/>
</dbReference>
<evidence type="ECO:0000256" key="1">
    <source>
        <dbReference type="SAM" id="MobiDB-lite"/>
    </source>
</evidence>
<comment type="caution">
    <text evidence="3">The sequence shown here is derived from an EMBL/GenBank/DDBJ whole genome shotgun (WGS) entry which is preliminary data.</text>
</comment>
<feature type="compositionally biased region" description="Basic and acidic residues" evidence="1">
    <location>
        <begin position="98"/>
        <end position="107"/>
    </location>
</feature>
<gene>
    <name evidence="3" type="ORF">HDF12_004527</name>
</gene>
<dbReference type="CDD" id="cd00093">
    <property type="entry name" value="HTH_XRE"/>
    <property type="match status" value="1"/>
</dbReference>
<reference evidence="3 4" key="1">
    <citation type="submission" date="2020-07" db="EMBL/GenBank/DDBJ databases">
        <title>Genomic Encyclopedia of Type Strains, Phase IV (KMG-V): Genome sequencing to study the core and pangenomes of soil and plant-associated prokaryotes.</title>
        <authorList>
            <person name="Whitman W."/>
        </authorList>
    </citation>
    <scope>NUCLEOTIDE SEQUENCE [LARGE SCALE GENOMIC DNA]</scope>
    <source>
        <strain evidence="3 4">M8UP30</strain>
    </source>
</reference>
<feature type="region of interest" description="Disordered" evidence="1">
    <location>
        <begin position="84"/>
        <end position="107"/>
    </location>
</feature>
<protein>
    <submittedName>
        <fullName evidence="3">Transcriptional regulator with XRE-family HTH domain</fullName>
    </submittedName>
</protein>
<dbReference type="SUPFAM" id="SSF47413">
    <property type="entry name" value="lambda repressor-like DNA-binding domains"/>
    <property type="match status" value="1"/>
</dbReference>
<dbReference type="Pfam" id="PF12844">
    <property type="entry name" value="HTH_19"/>
    <property type="match status" value="1"/>
</dbReference>
<proteinExistence type="predicted"/>
<accession>A0A7Y9TCL1</accession>
<evidence type="ECO:0000313" key="3">
    <source>
        <dbReference type="EMBL" id="NYF54105.1"/>
    </source>
</evidence>
<evidence type="ECO:0000313" key="4">
    <source>
        <dbReference type="Proteomes" id="UP000534186"/>
    </source>
</evidence>
<sequence length="107" mass="12259">MLRYDYDEFRLALGKRIKELRKQRGMTHRVMVSDHGFHLTQIARIERGESFSVPTLLRLAETFQVPVGELIAGIGEIDRDELNPKAAIDSKRSKKVTPPKDAKVSRK</sequence>
<dbReference type="GO" id="GO:0003677">
    <property type="term" value="F:DNA binding"/>
    <property type="evidence" value="ECO:0007669"/>
    <property type="project" value="InterPro"/>
</dbReference>
<feature type="domain" description="HTH cro/C1-type" evidence="2">
    <location>
        <begin position="17"/>
        <end position="70"/>
    </location>
</feature>
<dbReference type="AlphaFoldDB" id="A0A7Y9TCL1"/>
<dbReference type="InterPro" id="IPR001387">
    <property type="entry name" value="Cro/C1-type_HTH"/>
</dbReference>
<name>A0A7Y9TCL1_9BACT</name>
<organism evidence="3 4">
    <name type="scientific">Tunturiibacter lichenicola</name>
    <dbReference type="NCBI Taxonomy" id="2051959"/>
    <lineage>
        <taxon>Bacteria</taxon>
        <taxon>Pseudomonadati</taxon>
        <taxon>Acidobacteriota</taxon>
        <taxon>Terriglobia</taxon>
        <taxon>Terriglobales</taxon>
        <taxon>Acidobacteriaceae</taxon>
        <taxon>Tunturiibacter</taxon>
    </lineage>
</organism>
<dbReference type="SMART" id="SM00530">
    <property type="entry name" value="HTH_XRE"/>
    <property type="match status" value="1"/>
</dbReference>
<dbReference type="Gene3D" id="1.10.260.40">
    <property type="entry name" value="lambda repressor-like DNA-binding domains"/>
    <property type="match status" value="1"/>
</dbReference>
<dbReference type="EMBL" id="JACCCV010000003">
    <property type="protein sequence ID" value="NYF54105.1"/>
    <property type="molecule type" value="Genomic_DNA"/>
</dbReference>
<dbReference type="InterPro" id="IPR010982">
    <property type="entry name" value="Lambda_DNA-bd_dom_sf"/>
</dbReference>